<keyword evidence="2" id="KW-0001">2Fe-2S</keyword>
<dbReference type="InterPro" id="IPR017941">
    <property type="entry name" value="Rieske_2Fe-2S"/>
</dbReference>
<feature type="domain" description="Rieske" evidence="7">
    <location>
        <begin position="54"/>
        <end position="163"/>
    </location>
</feature>
<dbReference type="PANTHER" id="PTHR43756">
    <property type="entry name" value="CHOLINE MONOOXYGENASE, CHLOROPLASTIC"/>
    <property type="match status" value="1"/>
</dbReference>
<dbReference type="Proteomes" id="UP001223586">
    <property type="component" value="Unassembled WGS sequence"/>
</dbReference>
<evidence type="ECO:0000259" key="7">
    <source>
        <dbReference type="PROSITE" id="PS51296"/>
    </source>
</evidence>
<keyword evidence="5" id="KW-0408">Iron</keyword>
<evidence type="ECO:0000313" key="8">
    <source>
        <dbReference type="EMBL" id="MDQ0175659.1"/>
    </source>
</evidence>
<keyword evidence="9" id="KW-1185">Reference proteome</keyword>
<dbReference type="InterPro" id="IPR036922">
    <property type="entry name" value="Rieske_2Fe-2S_sf"/>
</dbReference>
<evidence type="ECO:0000256" key="3">
    <source>
        <dbReference type="ARBA" id="ARBA00022723"/>
    </source>
</evidence>
<evidence type="ECO:0000256" key="6">
    <source>
        <dbReference type="ARBA" id="ARBA00023014"/>
    </source>
</evidence>
<proteinExistence type="predicted"/>
<dbReference type="Gene3D" id="2.102.10.10">
    <property type="entry name" value="Rieske [2Fe-2S] iron-sulphur domain"/>
    <property type="match status" value="1"/>
</dbReference>
<organism evidence="8 9">
    <name type="scientific">Bacillus chungangensis</name>
    <dbReference type="NCBI Taxonomy" id="587633"/>
    <lineage>
        <taxon>Bacteria</taxon>
        <taxon>Bacillati</taxon>
        <taxon>Bacillota</taxon>
        <taxon>Bacilli</taxon>
        <taxon>Bacillales</taxon>
        <taxon>Bacillaceae</taxon>
        <taxon>Bacillus</taxon>
    </lineage>
</organism>
<comment type="caution">
    <text evidence="8">The sequence shown here is derived from an EMBL/GenBank/DDBJ whole genome shotgun (WGS) entry which is preliminary data.</text>
</comment>
<sequence>MEQRTQIQLIEEIRKRITNKETELGEKETHWLVSDYYDSEQYTKEFSMIMNQPLIVAHGSEIPKVGDYISKTVMGVPIIIIRTPNKSVNAFVNACKHRGASLVLKDHGRIRKNFICPYHGWAYDMEGNLCNVPDKERSFPNLEMNCYPLSSLPVSERHGFIWVRLNQEKKSEERTVNVESFLGLQLDQEFKAYQFDQYTFYRKESWRMKFNWKCGVEQFLENYHFAFLHKDSTNWLFLHNLAICDQFQNHIRGIAPKRSVKDLFQQPVEEWDLRPNATILYTIFPLSTFFIEKSHLSLLQIFPESPETSLIEVTHIVQEDCLSKRSFWEENIRLFKAAIMEDLETCETMQVGFRTKANKHLIFGRNEVALAQYRECINKSLEEDKVKLP</sequence>
<dbReference type="RefSeq" id="WP_307228157.1">
    <property type="nucleotide sequence ID" value="NZ_JAUSTT010000007.1"/>
</dbReference>
<dbReference type="SUPFAM" id="SSF55961">
    <property type="entry name" value="Bet v1-like"/>
    <property type="match status" value="1"/>
</dbReference>
<accession>A0ABT9WQU4</accession>
<evidence type="ECO:0000256" key="5">
    <source>
        <dbReference type="ARBA" id="ARBA00023004"/>
    </source>
</evidence>
<evidence type="ECO:0000256" key="1">
    <source>
        <dbReference type="ARBA" id="ARBA00001962"/>
    </source>
</evidence>
<gene>
    <name evidence="8" type="ORF">J2S08_001493</name>
</gene>
<dbReference type="CDD" id="cd03469">
    <property type="entry name" value="Rieske_RO_Alpha_N"/>
    <property type="match status" value="1"/>
</dbReference>
<evidence type="ECO:0000256" key="2">
    <source>
        <dbReference type="ARBA" id="ARBA00022714"/>
    </source>
</evidence>
<dbReference type="PRINTS" id="PR00090">
    <property type="entry name" value="RNGDIOXGNASE"/>
</dbReference>
<reference evidence="8 9" key="1">
    <citation type="submission" date="2023-07" db="EMBL/GenBank/DDBJ databases">
        <title>Genomic Encyclopedia of Type Strains, Phase IV (KMG-IV): sequencing the most valuable type-strain genomes for metagenomic binning, comparative biology and taxonomic classification.</title>
        <authorList>
            <person name="Goeker M."/>
        </authorList>
    </citation>
    <scope>NUCLEOTIDE SEQUENCE [LARGE SCALE GENOMIC DNA]</scope>
    <source>
        <strain evidence="8 9">DSM 23837</strain>
    </source>
</reference>
<evidence type="ECO:0000313" key="9">
    <source>
        <dbReference type="Proteomes" id="UP001223586"/>
    </source>
</evidence>
<dbReference type="Pfam" id="PF00355">
    <property type="entry name" value="Rieske"/>
    <property type="match status" value="1"/>
</dbReference>
<protein>
    <submittedName>
        <fullName evidence="8">Phenylpropionate dioxygenase-like ring-hydroxylating dioxygenase large terminal subunit</fullName>
    </submittedName>
</protein>
<dbReference type="Gene3D" id="3.90.380.10">
    <property type="entry name" value="Naphthalene 1,2-dioxygenase Alpha Subunit, Chain A, domain 1"/>
    <property type="match status" value="2"/>
</dbReference>
<keyword evidence="3" id="KW-0479">Metal-binding</keyword>
<keyword evidence="4" id="KW-0560">Oxidoreductase</keyword>
<dbReference type="Pfam" id="PF00848">
    <property type="entry name" value="Ring_hydroxyl_A"/>
    <property type="match status" value="1"/>
</dbReference>
<comment type="cofactor">
    <cofactor evidence="1">
        <name>Fe cation</name>
        <dbReference type="ChEBI" id="CHEBI:24875"/>
    </cofactor>
</comment>
<dbReference type="InterPro" id="IPR015879">
    <property type="entry name" value="Ring_hydroxy_dOase_asu_C_dom"/>
</dbReference>
<dbReference type="PROSITE" id="PS51296">
    <property type="entry name" value="RIESKE"/>
    <property type="match status" value="1"/>
</dbReference>
<dbReference type="EMBL" id="JAUSTT010000007">
    <property type="protein sequence ID" value="MDQ0175659.1"/>
    <property type="molecule type" value="Genomic_DNA"/>
</dbReference>
<evidence type="ECO:0000256" key="4">
    <source>
        <dbReference type="ARBA" id="ARBA00023002"/>
    </source>
</evidence>
<dbReference type="InterPro" id="IPR001663">
    <property type="entry name" value="Rng_hydr_dOase-A"/>
</dbReference>
<name>A0ABT9WQU4_9BACI</name>
<dbReference type="PANTHER" id="PTHR43756:SF5">
    <property type="entry name" value="CHOLINE MONOOXYGENASE, CHLOROPLASTIC"/>
    <property type="match status" value="1"/>
</dbReference>
<dbReference type="SUPFAM" id="SSF50022">
    <property type="entry name" value="ISP domain"/>
    <property type="match status" value="1"/>
</dbReference>
<keyword evidence="6" id="KW-0411">Iron-sulfur</keyword>